<reference evidence="2 3" key="1">
    <citation type="submission" date="2018-03" db="EMBL/GenBank/DDBJ databases">
        <title>Genomic Encyclopedia of Archaeal and Bacterial Type Strains, Phase II (KMG-II): from individual species to whole genera.</title>
        <authorList>
            <person name="Goeker M."/>
        </authorList>
    </citation>
    <scope>NUCLEOTIDE SEQUENCE [LARGE SCALE GENOMIC DNA]</scope>
    <source>
        <strain evidence="2 3">DSM 21548</strain>
    </source>
</reference>
<proteinExistence type="predicted"/>
<evidence type="ECO:0000313" key="3">
    <source>
        <dbReference type="Proteomes" id="UP000241203"/>
    </source>
</evidence>
<dbReference type="EMBL" id="PYAU01000001">
    <property type="protein sequence ID" value="PSL36845.1"/>
    <property type="molecule type" value="Genomic_DNA"/>
</dbReference>
<dbReference type="Proteomes" id="UP000241203">
    <property type="component" value="Unassembled WGS sequence"/>
</dbReference>
<name>A0A2P8GSB7_9MICO</name>
<keyword evidence="1" id="KW-0472">Membrane</keyword>
<keyword evidence="1" id="KW-0812">Transmembrane</keyword>
<evidence type="ECO:0000256" key="1">
    <source>
        <dbReference type="SAM" id="Phobius"/>
    </source>
</evidence>
<feature type="transmembrane region" description="Helical" evidence="1">
    <location>
        <begin position="14"/>
        <end position="37"/>
    </location>
</feature>
<organism evidence="2 3">
    <name type="scientific">Labedella gwakjiensis</name>
    <dbReference type="NCBI Taxonomy" id="390269"/>
    <lineage>
        <taxon>Bacteria</taxon>
        <taxon>Bacillati</taxon>
        <taxon>Actinomycetota</taxon>
        <taxon>Actinomycetes</taxon>
        <taxon>Micrococcales</taxon>
        <taxon>Microbacteriaceae</taxon>
        <taxon>Labedella</taxon>
    </lineage>
</organism>
<feature type="transmembrane region" description="Helical" evidence="1">
    <location>
        <begin position="233"/>
        <end position="252"/>
    </location>
</feature>
<dbReference type="AlphaFoldDB" id="A0A2P8GSB7"/>
<sequence length="253" mass="25291">MAATRQDGPVDGQIFGAAGAGLLAGGALVVGAVIAWFVRVPGHVVAGVMAFGSGVLISALAFDLVQEAEESGGFLPTMAGFLSGAIVYVGLNLLLDWRDARNRRGSGESPGTGTGIAVGALLDGVPETAVLGLSMAAGSGLSIPVLAAVIISNLPEGLASTAELKKSGRPARFVFSLWIGIAVACALSSLAGYLLLDGAPVEATSFVTAVAAGAILAMICDTMIPEAFRDTKAFTGLLAVLGFFASFAIHAVS</sequence>
<feature type="transmembrane region" description="Helical" evidence="1">
    <location>
        <begin position="74"/>
        <end position="95"/>
    </location>
</feature>
<keyword evidence="1" id="KW-1133">Transmembrane helix</keyword>
<gene>
    <name evidence="2" type="ORF">CLV49_0444</name>
</gene>
<evidence type="ECO:0000313" key="2">
    <source>
        <dbReference type="EMBL" id="PSL36845.1"/>
    </source>
</evidence>
<protein>
    <submittedName>
        <fullName evidence="2">ZIP family zinc transporter</fullName>
    </submittedName>
</protein>
<feature type="transmembrane region" description="Helical" evidence="1">
    <location>
        <begin position="201"/>
        <end position="221"/>
    </location>
</feature>
<feature type="transmembrane region" description="Helical" evidence="1">
    <location>
        <begin position="44"/>
        <end position="62"/>
    </location>
</feature>
<comment type="caution">
    <text evidence="2">The sequence shown here is derived from an EMBL/GenBank/DDBJ whole genome shotgun (WGS) entry which is preliminary data.</text>
</comment>
<feature type="transmembrane region" description="Helical" evidence="1">
    <location>
        <begin position="173"/>
        <end position="195"/>
    </location>
</feature>
<accession>A0A2P8GSB7</accession>